<dbReference type="PANTHER" id="PTHR42770:SF7">
    <property type="entry name" value="MEMBRANE PROTEIN"/>
    <property type="match status" value="1"/>
</dbReference>
<feature type="transmembrane region" description="Helical" evidence="6">
    <location>
        <begin position="163"/>
        <end position="184"/>
    </location>
</feature>
<evidence type="ECO:0000313" key="7">
    <source>
        <dbReference type="EMBL" id="HDD43777.1"/>
    </source>
</evidence>
<protein>
    <submittedName>
        <fullName evidence="7">APC family permease</fullName>
    </submittedName>
</protein>
<gene>
    <name evidence="7" type="ORF">ENG63_02810</name>
</gene>
<dbReference type="Proteomes" id="UP000886289">
    <property type="component" value="Unassembled WGS sequence"/>
</dbReference>
<evidence type="ECO:0000256" key="6">
    <source>
        <dbReference type="SAM" id="Phobius"/>
    </source>
</evidence>
<proteinExistence type="predicted"/>
<evidence type="ECO:0000256" key="1">
    <source>
        <dbReference type="ARBA" id="ARBA00004651"/>
    </source>
</evidence>
<keyword evidence="5 6" id="KW-0472">Membrane</keyword>
<evidence type="ECO:0000256" key="3">
    <source>
        <dbReference type="ARBA" id="ARBA00022692"/>
    </source>
</evidence>
<dbReference type="GO" id="GO:0022857">
    <property type="term" value="F:transmembrane transporter activity"/>
    <property type="evidence" value="ECO:0007669"/>
    <property type="project" value="InterPro"/>
</dbReference>
<evidence type="ECO:0000256" key="4">
    <source>
        <dbReference type="ARBA" id="ARBA00022989"/>
    </source>
</evidence>
<sequence>MNNLKKVITWYELLAIGVGGILGTSWVYLNTKFYAEYGPGSVIFGFFIATVIATFVSFSYAELGSALKREGGEIVFAYAAFGLKGAFIAGWSLFTAYTTCVCFYVPAAGYLFDWFFPKLNTIKLWTIAGTPVYLPSLSLGIFLVIFFFALNYRGVKLATLPQFFMTSLLLGLGIILFFIAIIYGSFHNIKPLFLKNPLKYTVRFALLAMTYLTGFSTLTMLGEESAVEERMFGKVIVLSIIIAGLFYIIMMSGGAILFPWQKTIELEKGMIDEFYLLFKPLGIIAWFISLLGMLTSLNGLMLAASRTIFVMGRAGIVPISFSFIHKKYKTPKNALIFVLIIAIILGMLGKKALIWFLDIGGISIGIAWILCVLSALKLRKQNPNLKRPYKAPFMFIVSSISLLIVTLIFIVSLTPKTPLSLNWPYEYSILFIWFILGIIMYLFSKKRWKNLNEKDIAKELLGEYYKSIMG</sequence>
<dbReference type="InterPro" id="IPR002293">
    <property type="entry name" value="AA/rel_permease1"/>
</dbReference>
<feature type="transmembrane region" description="Helical" evidence="6">
    <location>
        <begin position="86"/>
        <end position="112"/>
    </location>
</feature>
<dbReference type="PIRSF" id="PIRSF006060">
    <property type="entry name" value="AA_transporter"/>
    <property type="match status" value="1"/>
</dbReference>
<feature type="transmembrane region" description="Helical" evidence="6">
    <location>
        <begin position="204"/>
        <end position="223"/>
    </location>
</feature>
<name>A0A7C0Y3T4_DESA2</name>
<dbReference type="GO" id="GO:0005886">
    <property type="term" value="C:plasma membrane"/>
    <property type="evidence" value="ECO:0007669"/>
    <property type="project" value="UniProtKB-SubCell"/>
</dbReference>
<feature type="transmembrane region" description="Helical" evidence="6">
    <location>
        <begin position="425"/>
        <end position="444"/>
    </location>
</feature>
<dbReference type="Gene3D" id="1.20.1740.10">
    <property type="entry name" value="Amino acid/polyamine transporter I"/>
    <property type="match status" value="1"/>
</dbReference>
<accession>A0A7C0Y3T4</accession>
<keyword evidence="3 6" id="KW-0812">Transmembrane</keyword>
<evidence type="ECO:0000256" key="2">
    <source>
        <dbReference type="ARBA" id="ARBA00022475"/>
    </source>
</evidence>
<reference evidence="7" key="1">
    <citation type="journal article" date="2020" name="mSystems">
        <title>Genome- and Community-Level Interaction Insights into Carbon Utilization and Element Cycling Functions of Hydrothermarchaeota in Hydrothermal Sediment.</title>
        <authorList>
            <person name="Zhou Z."/>
            <person name="Liu Y."/>
            <person name="Xu W."/>
            <person name="Pan J."/>
            <person name="Luo Z.H."/>
            <person name="Li M."/>
        </authorList>
    </citation>
    <scope>NUCLEOTIDE SEQUENCE [LARGE SCALE GENOMIC DNA]</scope>
    <source>
        <strain evidence="7">HyVt-233</strain>
    </source>
</reference>
<dbReference type="InterPro" id="IPR050367">
    <property type="entry name" value="APC_superfamily"/>
</dbReference>
<comment type="subcellular location">
    <subcellularLocation>
        <location evidence="1">Cell membrane</location>
        <topology evidence="1">Multi-pass membrane protein</topology>
    </subcellularLocation>
</comment>
<comment type="caution">
    <text evidence="7">The sequence shown here is derived from an EMBL/GenBank/DDBJ whole genome shotgun (WGS) entry which is preliminary data.</text>
</comment>
<evidence type="ECO:0000256" key="5">
    <source>
        <dbReference type="ARBA" id="ARBA00023136"/>
    </source>
</evidence>
<dbReference type="Pfam" id="PF13520">
    <property type="entry name" value="AA_permease_2"/>
    <property type="match status" value="1"/>
</dbReference>
<keyword evidence="4 6" id="KW-1133">Transmembrane helix</keyword>
<feature type="transmembrane region" description="Helical" evidence="6">
    <location>
        <begin position="355"/>
        <end position="373"/>
    </location>
</feature>
<feature type="transmembrane region" description="Helical" evidence="6">
    <location>
        <begin position="132"/>
        <end position="151"/>
    </location>
</feature>
<feature type="transmembrane region" description="Helical" evidence="6">
    <location>
        <begin position="235"/>
        <end position="260"/>
    </location>
</feature>
<feature type="transmembrane region" description="Helical" evidence="6">
    <location>
        <begin position="333"/>
        <end position="349"/>
    </location>
</feature>
<feature type="transmembrane region" description="Helical" evidence="6">
    <location>
        <begin position="393"/>
        <end position="413"/>
    </location>
</feature>
<dbReference type="AlphaFoldDB" id="A0A7C0Y3T4"/>
<dbReference type="EMBL" id="DRBS01000109">
    <property type="protein sequence ID" value="HDD43777.1"/>
    <property type="molecule type" value="Genomic_DNA"/>
</dbReference>
<feature type="transmembrane region" description="Helical" evidence="6">
    <location>
        <begin position="7"/>
        <end position="29"/>
    </location>
</feature>
<dbReference type="PANTHER" id="PTHR42770">
    <property type="entry name" value="AMINO ACID TRANSPORTER-RELATED"/>
    <property type="match status" value="1"/>
</dbReference>
<feature type="transmembrane region" description="Helical" evidence="6">
    <location>
        <begin position="41"/>
        <end position="61"/>
    </location>
</feature>
<keyword evidence="2" id="KW-1003">Cell membrane</keyword>
<feature type="transmembrane region" description="Helical" evidence="6">
    <location>
        <begin position="280"/>
        <end position="303"/>
    </location>
</feature>
<organism evidence="7">
    <name type="scientific">Desulfofervidus auxilii</name>
    <dbReference type="NCBI Taxonomy" id="1621989"/>
    <lineage>
        <taxon>Bacteria</taxon>
        <taxon>Pseudomonadati</taxon>
        <taxon>Thermodesulfobacteriota</taxon>
        <taxon>Candidatus Desulfofervidia</taxon>
        <taxon>Candidatus Desulfofervidales</taxon>
        <taxon>Candidatus Desulfofervidaceae</taxon>
        <taxon>Candidatus Desulfofervidus</taxon>
    </lineage>
</organism>